<dbReference type="PROSITE" id="PS00022">
    <property type="entry name" value="EGF_1"/>
    <property type="match status" value="1"/>
</dbReference>
<dbReference type="SUPFAM" id="SSF57196">
    <property type="entry name" value="EGF/Laminin"/>
    <property type="match status" value="1"/>
</dbReference>
<keyword evidence="1" id="KW-1133">Transmembrane helix</keyword>
<proteinExistence type="predicted"/>
<dbReference type="OrthoDB" id="6418528at2759"/>
<accession>A0A087UZC9</accession>
<evidence type="ECO:0000259" key="2">
    <source>
        <dbReference type="PROSITE" id="PS00022"/>
    </source>
</evidence>
<protein>
    <submittedName>
        <fullName evidence="3">Cadherin EGF LAG seven-pass G-type receptor 1</fullName>
    </submittedName>
</protein>
<gene>
    <name evidence="3" type="ORF">X975_15090</name>
</gene>
<dbReference type="OMA" id="VACECEN"/>
<dbReference type="EMBL" id="KK122430">
    <property type="protein sequence ID" value="KFM82718.1"/>
    <property type="molecule type" value="Genomic_DNA"/>
</dbReference>
<evidence type="ECO:0000313" key="3">
    <source>
        <dbReference type="EMBL" id="KFM82718.1"/>
    </source>
</evidence>
<keyword evidence="4" id="KW-1185">Reference proteome</keyword>
<dbReference type="Pfam" id="PF00008">
    <property type="entry name" value="EGF"/>
    <property type="match status" value="1"/>
</dbReference>
<keyword evidence="1" id="KW-0472">Membrane</keyword>
<evidence type="ECO:0000313" key="4">
    <source>
        <dbReference type="Proteomes" id="UP000054359"/>
    </source>
</evidence>
<feature type="domain" description="EGF-like" evidence="2">
    <location>
        <begin position="71"/>
        <end position="82"/>
    </location>
</feature>
<reference evidence="3 4" key="1">
    <citation type="submission" date="2013-11" db="EMBL/GenBank/DDBJ databases">
        <title>Genome sequencing of Stegodyphus mimosarum.</title>
        <authorList>
            <person name="Bechsgaard J."/>
        </authorList>
    </citation>
    <scope>NUCLEOTIDE SEQUENCE [LARGE SCALE GENOMIC DNA]</scope>
</reference>
<dbReference type="Gene3D" id="2.10.25.10">
    <property type="entry name" value="Laminin"/>
    <property type="match status" value="1"/>
</dbReference>
<name>A0A087UZC9_STEMI</name>
<keyword evidence="3" id="KW-0675">Receptor</keyword>
<organism evidence="3 4">
    <name type="scientific">Stegodyphus mimosarum</name>
    <name type="common">African social velvet spider</name>
    <dbReference type="NCBI Taxonomy" id="407821"/>
    <lineage>
        <taxon>Eukaryota</taxon>
        <taxon>Metazoa</taxon>
        <taxon>Ecdysozoa</taxon>
        <taxon>Arthropoda</taxon>
        <taxon>Chelicerata</taxon>
        <taxon>Arachnida</taxon>
        <taxon>Araneae</taxon>
        <taxon>Araneomorphae</taxon>
        <taxon>Entelegynae</taxon>
        <taxon>Eresoidea</taxon>
        <taxon>Eresidae</taxon>
        <taxon>Stegodyphus</taxon>
    </lineage>
</organism>
<evidence type="ECO:0000256" key="1">
    <source>
        <dbReference type="SAM" id="Phobius"/>
    </source>
</evidence>
<dbReference type="SMART" id="SM00181">
    <property type="entry name" value="EGF"/>
    <property type="match status" value="2"/>
</dbReference>
<dbReference type="AlphaFoldDB" id="A0A087UZC9"/>
<dbReference type="InterPro" id="IPR000742">
    <property type="entry name" value="EGF"/>
</dbReference>
<dbReference type="Proteomes" id="UP000054359">
    <property type="component" value="Unassembled WGS sequence"/>
</dbReference>
<keyword evidence="1" id="KW-0812">Transmembrane</keyword>
<feature type="transmembrane region" description="Helical" evidence="1">
    <location>
        <begin position="97"/>
        <end position="121"/>
    </location>
</feature>
<sequence>MCDEGFAELDGICEHCNCGPNSTCLFDWNGRKQCRCQDGYIEVKGECEDACDSYPCMHGTCVKVLGKGVACECENNYRGIFCHILDERNNGTKKERILLALFGGLLCAILIVLCLLACVLCRRKMWQKRHSEE</sequence>
<feature type="non-terminal residue" evidence="3">
    <location>
        <position position="133"/>
    </location>
</feature>